<keyword evidence="2" id="KW-0378">Hydrolase</keyword>
<feature type="binding site" evidence="5">
    <location>
        <position position="256"/>
    </location>
    <ligand>
        <name>Mn(2+)</name>
        <dbReference type="ChEBI" id="CHEBI:29035"/>
        <label>1</label>
    </ligand>
</feature>
<evidence type="ECO:0000256" key="5">
    <source>
        <dbReference type="PIRSR" id="PIRSR036979-1"/>
    </source>
</evidence>
<dbReference type="PANTHER" id="PTHR11358">
    <property type="entry name" value="ARGINASE/AGMATINASE"/>
    <property type="match status" value="1"/>
</dbReference>
<evidence type="ECO:0000313" key="8">
    <source>
        <dbReference type="Proteomes" id="UP000251213"/>
    </source>
</evidence>
<dbReference type="RefSeq" id="WP_113659721.1">
    <property type="nucleotide sequence ID" value="NZ_KZ845670.1"/>
</dbReference>
<dbReference type="OrthoDB" id="9788689at2"/>
<feature type="binding site" evidence="5">
    <location>
        <position position="258"/>
    </location>
    <ligand>
        <name>Mn(2+)</name>
        <dbReference type="ChEBI" id="CHEBI:29035"/>
        <label>1</label>
    </ligand>
</feature>
<evidence type="ECO:0000256" key="6">
    <source>
        <dbReference type="PROSITE-ProRule" id="PRU00742"/>
    </source>
</evidence>
<comment type="similarity">
    <text evidence="6">Belongs to the arginase family.</text>
</comment>
<accession>A0A364K2V6</accession>
<dbReference type="Proteomes" id="UP000251213">
    <property type="component" value="Unassembled WGS sequence"/>
</dbReference>
<evidence type="ECO:0000256" key="2">
    <source>
        <dbReference type="ARBA" id="ARBA00022801"/>
    </source>
</evidence>
<sequence length="333" mass="37001">MRNYPYPLLSPPPFRWYAAKDLEEPKVHEWIQTLNLKEGETVDWSQWDVTILGVPLSRSSISASAASENPDAIRRAWKLFTTYNLDEDVDLTALRVVDLGDVKQHVTDISTCHRHIREAMIAMRTHHPHTLPLMIGGDHSITAMLVKGWKEAHPDERIGILQLDTHFDLRSMADNGPSNGTPIRNLIESGTIRGEDVYNIGLHGFFNAKSLKTYADEVGVHYVTLKEARKKGVAQVVRDALEQLSQKVDTIYLTVDMDVLDISMGPGAPAATPGGMRTDELFEAVLLAGACPQVKAMDLVCLDPYRDVGQTTVKAGVHVMLSFLTGLVQRKRG</sequence>
<feature type="binding site" evidence="5">
    <location>
        <position position="164"/>
    </location>
    <ligand>
        <name>Mn(2+)</name>
        <dbReference type="ChEBI" id="CHEBI:29035"/>
        <label>1</label>
    </ligand>
</feature>
<dbReference type="Gene3D" id="3.40.800.10">
    <property type="entry name" value="Ureohydrolase domain"/>
    <property type="match status" value="1"/>
</dbReference>
<comment type="cofactor">
    <cofactor evidence="5">
        <name>Mn(2+)</name>
        <dbReference type="ChEBI" id="CHEBI:29035"/>
    </cofactor>
    <text evidence="5">Binds 2 manganese ions per subunit.</text>
</comment>
<feature type="binding site" evidence="5">
    <location>
        <position position="168"/>
    </location>
    <ligand>
        <name>Mn(2+)</name>
        <dbReference type="ChEBI" id="CHEBI:29035"/>
        <label>1</label>
    </ligand>
</feature>
<dbReference type="SUPFAM" id="SSF52768">
    <property type="entry name" value="Arginase/deacetylase"/>
    <property type="match status" value="1"/>
</dbReference>
<keyword evidence="3" id="KW-0369">Histidine metabolism</keyword>
<dbReference type="PROSITE" id="PS51409">
    <property type="entry name" value="ARGINASE_2"/>
    <property type="match status" value="1"/>
</dbReference>
<evidence type="ECO:0000256" key="4">
    <source>
        <dbReference type="ARBA" id="ARBA00023211"/>
    </source>
</evidence>
<dbReference type="InterPro" id="IPR023696">
    <property type="entry name" value="Ureohydrolase_dom_sf"/>
</dbReference>
<dbReference type="AlphaFoldDB" id="A0A364K2V6"/>
<dbReference type="EMBL" id="QJKK01000008">
    <property type="protein sequence ID" value="RAL22717.1"/>
    <property type="molecule type" value="Genomic_DNA"/>
</dbReference>
<gene>
    <name evidence="7" type="ORF">DL897_13725</name>
</gene>
<feature type="binding site" evidence="5">
    <location>
        <position position="166"/>
    </location>
    <ligand>
        <name>Mn(2+)</name>
        <dbReference type="ChEBI" id="CHEBI:29035"/>
        <label>1</label>
    </ligand>
</feature>
<organism evidence="7 8">
    <name type="scientific">Thermoflavimicrobium daqui</name>
    <dbReference type="NCBI Taxonomy" id="2137476"/>
    <lineage>
        <taxon>Bacteria</taxon>
        <taxon>Bacillati</taxon>
        <taxon>Bacillota</taxon>
        <taxon>Bacilli</taxon>
        <taxon>Bacillales</taxon>
        <taxon>Thermoactinomycetaceae</taxon>
        <taxon>Thermoflavimicrobium</taxon>
    </lineage>
</organism>
<dbReference type="PIRSF" id="PIRSF036979">
    <property type="entry name" value="Arginase"/>
    <property type="match status" value="1"/>
</dbReference>
<dbReference type="InterPro" id="IPR006035">
    <property type="entry name" value="Ureohydrolase"/>
</dbReference>
<reference evidence="7 8" key="1">
    <citation type="submission" date="2018-06" db="EMBL/GenBank/DDBJ databases">
        <title>Thermoflavimicrobium daqus sp. nov., a thermophilic microbe isolated from Moutai-flavour Daqu.</title>
        <authorList>
            <person name="Wang X."/>
            <person name="Zhou H."/>
        </authorList>
    </citation>
    <scope>NUCLEOTIDE SEQUENCE [LARGE SCALE GENOMIC DNA]</scope>
    <source>
        <strain evidence="7 8">FBKL4.011</strain>
    </source>
</reference>
<dbReference type="CDD" id="cd09990">
    <property type="entry name" value="Agmatinase-like"/>
    <property type="match status" value="1"/>
</dbReference>
<dbReference type="GO" id="GO:0008783">
    <property type="term" value="F:agmatinase activity"/>
    <property type="evidence" value="ECO:0007669"/>
    <property type="project" value="TreeGrafter"/>
</dbReference>
<keyword evidence="1 5" id="KW-0479">Metal-binding</keyword>
<protein>
    <submittedName>
        <fullName evidence="7">Formimidoylglutamase</fullName>
    </submittedName>
</protein>
<dbReference type="GO" id="GO:0033389">
    <property type="term" value="P:putrescine biosynthetic process from arginine, via agmatine"/>
    <property type="evidence" value="ECO:0007669"/>
    <property type="project" value="TreeGrafter"/>
</dbReference>
<name>A0A364K2V6_9BACL</name>
<evidence type="ECO:0000313" key="7">
    <source>
        <dbReference type="EMBL" id="RAL22717.1"/>
    </source>
</evidence>
<feature type="binding site" evidence="5">
    <location>
        <position position="139"/>
    </location>
    <ligand>
        <name>Mn(2+)</name>
        <dbReference type="ChEBI" id="CHEBI:29035"/>
        <label>1</label>
    </ligand>
</feature>
<keyword evidence="8" id="KW-1185">Reference proteome</keyword>
<evidence type="ECO:0000256" key="1">
    <source>
        <dbReference type="ARBA" id="ARBA00022723"/>
    </source>
</evidence>
<evidence type="ECO:0000256" key="3">
    <source>
        <dbReference type="ARBA" id="ARBA00022808"/>
    </source>
</evidence>
<proteinExistence type="inferred from homology"/>
<dbReference type="Pfam" id="PF00491">
    <property type="entry name" value="Arginase"/>
    <property type="match status" value="1"/>
</dbReference>
<dbReference type="PRINTS" id="PR00116">
    <property type="entry name" value="ARGINASE"/>
</dbReference>
<comment type="caution">
    <text evidence="7">The sequence shown here is derived from an EMBL/GenBank/DDBJ whole genome shotgun (WGS) entry which is preliminary data.</text>
</comment>
<dbReference type="GO" id="GO:0046872">
    <property type="term" value="F:metal ion binding"/>
    <property type="evidence" value="ECO:0007669"/>
    <property type="project" value="UniProtKB-KW"/>
</dbReference>
<dbReference type="GO" id="GO:0006547">
    <property type="term" value="P:L-histidine metabolic process"/>
    <property type="evidence" value="ECO:0007669"/>
    <property type="project" value="UniProtKB-KW"/>
</dbReference>
<keyword evidence="4 5" id="KW-0464">Manganese</keyword>
<reference evidence="7 8" key="2">
    <citation type="submission" date="2018-06" db="EMBL/GenBank/DDBJ databases">
        <authorList>
            <person name="Zhirakovskaya E."/>
        </authorList>
    </citation>
    <scope>NUCLEOTIDE SEQUENCE [LARGE SCALE GENOMIC DNA]</scope>
    <source>
        <strain evidence="7 8">FBKL4.011</strain>
    </source>
</reference>
<dbReference type="PANTHER" id="PTHR11358:SF35">
    <property type="entry name" value="FORMIMIDOYLGLUTAMASE"/>
    <property type="match status" value="1"/>
</dbReference>